<keyword evidence="2" id="KW-0472">Membrane</keyword>
<keyword evidence="3" id="KW-0732">Signal</keyword>
<dbReference type="Proteomes" id="UP001628179">
    <property type="component" value="Unassembled WGS sequence"/>
</dbReference>
<keyword evidence="2" id="KW-0812">Transmembrane</keyword>
<evidence type="ECO:0000256" key="3">
    <source>
        <dbReference type="SAM" id="SignalP"/>
    </source>
</evidence>
<feature type="region of interest" description="Disordered" evidence="1">
    <location>
        <begin position="132"/>
        <end position="190"/>
    </location>
</feature>
<evidence type="ECO:0000313" key="4">
    <source>
        <dbReference type="EMBL" id="GAB1318059.1"/>
    </source>
</evidence>
<sequence>MRFTVTAAVFALLTAGQITSAWQLITYQASEGCGSEAPNRVLSGGSSQTDCYTIGQAMPGVSCAHYDETGAPDEPCSGPLRANSVRVGLGESCELFDSPSCEGVRSLVHRINACVSIGSEIRSFRCGGSIGSDDDASGGTSSSTSTTTSAAAGGPTPSNEPADGTGDGSSSATQVGQGGSTELSGPLNGEANDSSISAGAIAGIVVGGIAALVLGLAVVLWLHRRSLRNVLSAPGPIGPPVAEPIPQETYWKQSHTVPLELNGNPRETAELEVPADHYGTTGHGHR</sequence>
<feature type="compositionally biased region" description="Polar residues" evidence="1">
    <location>
        <begin position="168"/>
        <end position="183"/>
    </location>
</feature>
<reference evidence="4 5" key="1">
    <citation type="submission" date="2024-09" db="EMBL/GenBank/DDBJ databases">
        <title>Itraconazole resistance in Madurella fahalii resulting from another homologue of gene encoding cytochrome P450 14-alpha sterol demethylase (CYP51).</title>
        <authorList>
            <person name="Yoshioka I."/>
            <person name="Fahal A.H."/>
            <person name="Kaneko S."/>
            <person name="Yaguchi T."/>
        </authorList>
    </citation>
    <scope>NUCLEOTIDE SEQUENCE [LARGE SCALE GENOMIC DNA]</scope>
    <source>
        <strain evidence="4 5">IFM 68171</strain>
    </source>
</reference>
<feature type="compositionally biased region" description="Low complexity" evidence="1">
    <location>
        <begin position="137"/>
        <end position="157"/>
    </location>
</feature>
<protein>
    <submittedName>
        <fullName evidence="4">Uncharacterized protein</fullName>
    </submittedName>
</protein>
<accession>A0ABQ0GK38</accession>
<feature type="transmembrane region" description="Helical" evidence="2">
    <location>
        <begin position="200"/>
        <end position="222"/>
    </location>
</feature>
<feature type="signal peptide" evidence="3">
    <location>
        <begin position="1"/>
        <end position="21"/>
    </location>
</feature>
<feature type="chain" id="PRO_5045514100" evidence="3">
    <location>
        <begin position="22"/>
        <end position="286"/>
    </location>
</feature>
<evidence type="ECO:0000313" key="5">
    <source>
        <dbReference type="Proteomes" id="UP001628179"/>
    </source>
</evidence>
<gene>
    <name evidence="4" type="ORF">MFIFM68171_08269</name>
</gene>
<name>A0ABQ0GK38_9PEZI</name>
<organism evidence="4 5">
    <name type="scientific">Madurella fahalii</name>
    <dbReference type="NCBI Taxonomy" id="1157608"/>
    <lineage>
        <taxon>Eukaryota</taxon>
        <taxon>Fungi</taxon>
        <taxon>Dikarya</taxon>
        <taxon>Ascomycota</taxon>
        <taxon>Pezizomycotina</taxon>
        <taxon>Sordariomycetes</taxon>
        <taxon>Sordariomycetidae</taxon>
        <taxon>Sordariales</taxon>
        <taxon>Sordariales incertae sedis</taxon>
        <taxon>Madurella</taxon>
    </lineage>
</organism>
<comment type="caution">
    <text evidence="4">The sequence shown here is derived from an EMBL/GenBank/DDBJ whole genome shotgun (WGS) entry which is preliminary data.</text>
</comment>
<evidence type="ECO:0000256" key="1">
    <source>
        <dbReference type="SAM" id="MobiDB-lite"/>
    </source>
</evidence>
<dbReference type="GeneID" id="98179012"/>
<dbReference type="CDD" id="cd12087">
    <property type="entry name" value="TM_EGFR-like"/>
    <property type="match status" value="1"/>
</dbReference>
<evidence type="ECO:0000256" key="2">
    <source>
        <dbReference type="SAM" id="Phobius"/>
    </source>
</evidence>
<proteinExistence type="predicted"/>
<dbReference type="RefSeq" id="XP_070919790.1">
    <property type="nucleotide sequence ID" value="XM_071063689.1"/>
</dbReference>
<dbReference type="EMBL" id="BAAFSV010000004">
    <property type="protein sequence ID" value="GAB1318059.1"/>
    <property type="molecule type" value="Genomic_DNA"/>
</dbReference>
<keyword evidence="5" id="KW-1185">Reference proteome</keyword>
<keyword evidence="2" id="KW-1133">Transmembrane helix</keyword>